<dbReference type="GeneID" id="18812252"/>
<sequence>KRQDDLQQVALTIHKTCLRSKAQFEKFYAQRMFKNKYQPGELVLVRNTKVEKELDHKAKPCYNGPYEA</sequence>
<dbReference type="RefSeq" id="XP_007324422.1">
    <property type="nucleotide sequence ID" value="XM_007324360.1"/>
</dbReference>
<name>F8PDE8_SERL9</name>
<dbReference type="OrthoDB" id="444848at2759"/>
<evidence type="ECO:0000313" key="1">
    <source>
        <dbReference type="EMBL" id="EGO18769.1"/>
    </source>
</evidence>
<gene>
    <name evidence="1" type="ORF">SERLADRAFT_403548</name>
</gene>
<reference evidence="1" key="1">
    <citation type="submission" date="2011-04" db="EMBL/GenBank/DDBJ databases">
        <title>Evolution of plant cell wall degrading machinery underlies the functional diversity of forest fungi.</title>
        <authorList>
            <consortium name="US DOE Joint Genome Institute (JGI-PGF)"/>
            <person name="Eastwood D.C."/>
            <person name="Floudas D."/>
            <person name="Binder M."/>
            <person name="Majcherczyk A."/>
            <person name="Schneider P."/>
            <person name="Aerts A."/>
            <person name="Asiegbu F.O."/>
            <person name="Baker S.E."/>
            <person name="Barry K."/>
            <person name="Bendiksby M."/>
            <person name="Blumentritt M."/>
            <person name="Coutinho P.M."/>
            <person name="Cullen D."/>
            <person name="Cullen D."/>
            <person name="Gathman A."/>
            <person name="Goodell B."/>
            <person name="Henrissat B."/>
            <person name="Ihrmark K."/>
            <person name="Kauserud H."/>
            <person name="Kohler A."/>
            <person name="LaButti K."/>
            <person name="Lapidus A."/>
            <person name="Lavin J.L."/>
            <person name="Lee Y.-H."/>
            <person name="Lindquist E."/>
            <person name="Lilly W."/>
            <person name="Lucas S."/>
            <person name="Morin E."/>
            <person name="Murat C."/>
            <person name="Oguiza J.A."/>
            <person name="Park J."/>
            <person name="Pisabarro A.G."/>
            <person name="Riley R."/>
            <person name="Rosling A."/>
            <person name="Salamov A."/>
            <person name="Schmidt O."/>
            <person name="Schmutz J."/>
            <person name="Skrede I."/>
            <person name="Stenlid J."/>
            <person name="Wiebenga A."/>
            <person name="Xie X."/>
            <person name="Kues U."/>
            <person name="Hibbett D.S."/>
            <person name="Hoffmeister D."/>
            <person name="Hogberg N."/>
            <person name="Martin F."/>
            <person name="Grigoriev I.V."/>
            <person name="Watkinson S.C."/>
        </authorList>
    </citation>
    <scope>NUCLEOTIDE SEQUENCE</scope>
    <source>
        <strain evidence="1">S7.9</strain>
    </source>
</reference>
<organism>
    <name type="scientific">Serpula lacrymans var. lacrymans (strain S7.9)</name>
    <name type="common">Dry rot fungus</name>
    <dbReference type="NCBI Taxonomy" id="578457"/>
    <lineage>
        <taxon>Eukaryota</taxon>
        <taxon>Fungi</taxon>
        <taxon>Dikarya</taxon>
        <taxon>Basidiomycota</taxon>
        <taxon>Agaricomycotina</taxon>
        <taxon>Agaricomycetes</taxon>
        <taxon>Agaricomycetidae</taxon>
        <taxon>Boletales</taxon>
        <taxon>Coniophorineae</taxon>
        <taxon>Serpulaceae</taxon>
        <taxon>Serpula</taxon>
    </lineage>
</organism>
<dbReference type="HOGENOM" id="CLU_2801136_0_0_1"/>
<feature type="non-terminal residue" evidence="1">
    <location>
        <position position="68"/>
    </location>
</feature>
<dbReference type="AlphaFoldDB" id="F8PDE8"/>
<dbReference type="KEGG" id="sla:SERLADRAFT_403548"/>
<protein>
    <submittedName>
        <fullName evidence="1">Uncharacterized protein</fullName>
    </submittedName>
</protein>
<feature type="non-terminal residue" evidence="1">
    <location>
        <position position="1"/>
    </location>
</feature>
<accession>F8PDE8</accession>
<proteinExistence type="predicted"/>
<dbReference type="EMBL" id="GL945446">
    <property type="protein sequence ID" value="EGO18769.1"/>
    <property type="molecule type" value="Genomic_DNA"/>
</dbReference>
<dbReference type="Proteomes" id="UP000008064">
    <property type="component" value="Unassembled WGS sequence"/>
</dbReference>